<organism evidence="1 2">
    <name type="scientific">Pseudorhodoplanes sinuspersici</name>
    <dbReference type="NCBI Taxonomy" id="1235591"/>
    <lineage>
        <taxon>Bacteria</taxon>
        <taxon>Pseudomonadati</taxon>
        <taxon>Pseudomonadota</taxon>
        <taxon>Alphaproteobacteria</taxon>
        <taxon>Hyphomicrobiales</taxon>
        <taxon>Pseudorhodoplanes</taxon>
    </lineage>
</organism>
<evidence type="ECO:0000313" key="2">
    <source>
        <dbReference type="Proteomes" id="UP000194137"/>
    </source>
</evidence>
<dbReference type="STRING" id="1235591.CAK95_18380"/>
<accession>A0A1W6ZVR7</accession>
<gene>
    <name evidence="1" type="ORF">CAK95_18380</name>
</gene>
<protein>
    <submittedName>
        <fullName evidence="1">Uncharacterized protein</fullName>
    </submittedName>
</protein>
<keyword evidence="2" id="KW-1185">Reference proteome</keyword>
<evidence type="ECO:0000313" key="1">
    <source>
        <dbReference type="EMBL" id="ARQ00835.1"/>
    </source>
</evidence>
<dbReference type="Proteomes" id="UP000194137">
    <property type="component" value="Chromosome"/>
</dbReference>
<dbReference type="EMBL" id="CP021112">
    <property type="protein sequence ID" value="ARQ00835.1"/>
    <property type="molecule type" value="Genomic_DNA"/>
</dbReference>
<name>A0A1W6ZVR7_9HYPH</name>
<dbReference type="AlphaFoldDB" id="A0A1W6ZVR7"/>
<dbReference type="KEGG" id="psin:CAK95_18380"/>
<sequence length="74" mass="8389">MSEKRARLCTPVLCGAERHIAGDRCRGVGRRIIVVRVFIKKTQKTPQRAGHEAVGWTELIPRPRDWSVMFAFAA</sequence>
<reference evidence="1 2" key="1">
    <citation type="submission" date="2017-05" db="EMBL/GenBank/DDBJ databases">
        <title>Full genome sequence of Pseudorhodoplanes sinuspersici.</title>
        <authorList>
            <person name="Dastgheib S.M.M."/>
            <person name="Shavandi M."/>
            <person name="Tirandaz H."/>
        </authorList>
    </citation>
    <scope>NUCLEOTIDE SEQUENCE [LARGE SCALE GENOMIC DNA]</scope>
    <source>
        <strain evidence="1 2">RIPI110</strain>
    </source>
</reference>
<proteinExistence type="predicted"/>